<name>A0ABQ8KIQ2_9APHY</name>
<organism evidence="1 2">
    <name type="scientific">Rhodofomes roseus</name>
    <dbReference type="NCBI Taxonomy" id="34475"/>
    <lineage>
        <taxon>Eukaryota</taxon>
        <taxon>Fungi</taxon>
        <taxon>Dikarya</taxon>
        <taxon>Basidiomycota</taxon>
        <taxon>Agaricomycotina</taxon>
        <taxon>Agaricomycetes</taxon>
        <taxon>Polyporales</taxon>
        <taxon>Rhodofomes</taxon>
    </lineage>
</organism>
<evidence type="ECO:0000313" key="2">
    <source>
        <dbReference type="Proteomes" id="UP000814176"/>
    </source>
</evidence>
<protein>
    <submittedName>
        <fullName evidence="1">Uncharacterized protein</fullName>
    </submittedName>
</protein>
<proteinExistence type="predicted"/>
<reference evidence="1 2" key="1">
    <citation type="journal article" date="2021" name="Environ. Microbiol.">
        <title>Gene family expansions and transcriptome signatures uncover fungal adaptations to wood decay.</title>
        <authorList>
            <person name="Hage H."/>
            <person name="Miyauchi S."/>
            <person name="Viragh M."/>
            <person name="Drula E."/>
            <person name="Min B."/>
            <person name="Chaduli D."/>
            <person name="Navarro D."/>
            <person name="Favel A."/>
            <person name="Norest M."/>
            <person name="Lesage-Meessen L."/>
            <person name="Balint B."/>
            <person name="Merenyi Z."/>
            <person name="de Eugenio L."/>
            <person name="Morin E."/>
            <person name="Martinez A.T."/>
            <person name="Baldrian P."/>
            <person name="Stursova M."/>
            <person name="Martinez M.J."/>
            <person name="Novotny C."/>
            <person name="Magnuson J.K."/>
            <person name="Spatafora J.W."/>
            <person name="Maurice S."/>
            <person name="Pangilinan J."/>
            <person name="Andreopoulos W."/>
            <person name="LaButti K."/>
            <person name="Hundley H."/>
            <person name="Na H."/>
            <person name="Kuo A."/>
            <person name="Barry K."/>
            <person name="Lipzen A."/>
            <person name="Henrissat B."/>
            <person name="Riley R."/>
            <person name="Ahrendt S."/>
            <person name="Nagy L.G."/>
            <person name="Grigoriev I.V."/>
            <person name="Martin F."/>
            <person name="Rosso M.N."/>
        </authorList>
    </citation>
    <scope>NUCLEOTIDE SEQUENCE [LARGE SCALE GENOMIC DNA]</scope>
    <source>
        <strain evidence="1 2">CIRM-BRFM 1785</strain>
    </source>
</reference>
<sequence length="156" mass="17801">MWLLDGQHLEQERGLCSPRHPSLDLAQWTTTCAYGCRRLPGPLSPQLPSSCPRSRRFLHAGHRLRRRRYPRAGLDGMAHDVSYLGLQTVLRSVGRTLYWSMFFVASLKGMLSDWNVQGASGAICKARTNPRMCQVSRFLCWLETPRCTQYTFPSLS</sequence>
<dbReference type="GeneID" id="72000128"/>
<dbReference type="RefSeq" id="XP_047779913.1">
    <property type="nucleotide sequence ID" value="XM_047919396.1"/>
</dbReference>
<keyword evidence="2" id="KW-1185">Reference proteome</keyword>
<accession>A0ABQ8KIQ2</accession>
<comment type="caution">
    <text evidence="1">The sequence shown here is derived from an EMBL/GenBank/DDBJ whole genome shotgun (WGS) entry which is preliminary data.</text>
</comment>
<dbReference type="Proteomes" id="UP000814176">
    <property type="component" value="Unassembled WGS sequence"/>
</dbReference>
<gene>
    <name evidence="1" type="ORF">C8Q71DRAFT_566215</name>
</gene>
<dbReference type="EMBL" id="JADCUA010000008">
    <property type="protein sequence ID" value="KAH9837875.1"/>
    <property type="molecule type" value="Genomic_DNA"/>
</dbReference>
<evidence type="ECO:0000313" key="1">
    <source>
        <dbReference type="EMBL" id="KAH9837875.1"/>
    </source>
</evidence>